<feature type="transmembrane region" description="Helical" evidence="7">
    <location>
        <begin position="171"/>
        <end position="194"/>
    </location>
</feature>
<dbReference type="InterPro" id="IPR005614">
    <property type="entry name" value="NrfD-like"/>
</dbReference>
<dbReference type="EMBL" id="FQXA01000002">
    <property type="protein sequence ID" value="SHG86439.1"/>
    <property type="molecule type" value="Genomic_DNA"/>
</dbReference>
<dbReference type="Pfam" id="PF03916">
    <property type="entry name" value="NrfD"/>
    <property type="match status" value="1"/>
</dbReference>
<evidence type="ECO:0000313" key="9">
    <source>
        <dbReference type="Proteomes" id="UP000184000"/>
    </source>
</evidence>
<comment type="similarity">
    <text evidence="2">Belongs to the NrfD family.</text>
</comment>
<protein>
    <submittedName>
        <fullName evidence="8">Quinol:cytochrome c oxidoreductase quinone-binding subunit 1</fullName>
    </submittedName>
</protein>
<feature type="transmembrane region" description="Helical" evidence="7">
    <location>
        <begin position="46"/>
        <end position="70"/>
    </location>
</feature>
<keyword evidence="5 7" id="KW-1133">Transmembrane helix</keyword>
<feature type="transmembrane region" description="Helical" evidence="7">
    <location>
        <begin position="90"/>
        <end position="109"/>
    </location>
</feature>
<evidence type="ECO:0000256" key="1">
    <source>
        <dbReference type="ARBA" id="ARBA00004651"/>
    </source>
</evidence>
<proteinExistence type="inferred from homology"/>
<organism evidence="8 9">
    <name type="scientific">Stutzerimonas xanthomarina DSM 18231</name>
    <dbReference type="NCBI Taxonomy" id="1403346"/>
    <lineage>
        <taxon>Bacteria</taxon>
        <taxon>Pseudomonadati</taxon>
        <taxon>Pseudomonadota</taxon>
        <taxon>Gammaproteobacteria</taxon>
        <taxon>Pseudomonadales</taxon>
        <taxon>Pseudomonadaceae</taxon>
        <taxon>Stutzerimonas</taxon>
    </lineage>
</organism>
<keyword evidence="3" id="KW-1003">Cell membrane</keyword>
<sequence>MSRADTDPRYPGADTPHFLPRQMPLGEVSNRVLTVPVDFAPYRRAWWALFISGCLLLGLFIASAGVVVWKGVGVYGNNNLVNWGFPILNYMWWLGIGHAGTFISAMLLLLNRPWRNSLNRLAELMTIMAVVCAGIYPILHLGRPWLFYWSAPYPNTMELWPQFKSPTAWDFFAVVGYLSVSLIFIYIGSIPDFASARDHARKRRYKIFYGLLALGWRGASSHWAHWRRAYRFIALLAVPLVFSVSSGYSFLLDLAPETGWHSTVFPPYFVAGAIFSGFALVIVIAIGLRHFFGWQLLITVKHLDVLGILLLASGWMTAYGYFADTFIAFYSGKEHEITMAMARLTGPMAWSWWTAIFFNLVCLQALWWPQVRRNGKALLAIAVGVLIGMWCERWMLIVVPATRDFLPAMWQSYSPSFWDWSLFIGTFGLFLVPFCLFMRLLPMVSTFEVKEALHRYRGGSDD</sequence>
<feature type="transmembrane region" description="Helical" evidence="7">
    <location>
        <begin position="417"/>
        <end position="441"/>
    </location>
</feature>
<evidence type="ECO:0000256" key="3">
    <source>
        <dbReference type="ARBA" id="ARBA00022475"/>
    </source>
</evidence>
<evidence type="ECO:0000256" key="2">
    <source>
        <dbReference type="ARBA" id="ARBA00008929"/>
    </source>
</evidence>
<evidence type="ECO:0000256" key="6">
    <source>
        <dbReference type="ARBA" id="ARBA00023136"/>
    </source>
</evidence>
<reference evidence="8 9" key="1">
    <citation type="submission" date="2016-11" db="EMBL/GenBank/DDBJ databases">
        <authorList>
            <person name="Jaros S."/>
            <person name="Januszkiewicz K."/>
            <person name="Wedrychowicz H."/>
        </authorList>
    </citation>
    <scope>NUCLEOTIDE SEQUENCE [LARGE SCALE GENOMIC DNA]</scope>
    <source>
        <strain evidence="8 9">DSM 18231</strain>
    </source>
</reference>
<accession>A0A1M5NB78</accession>
<dbReference type="GO" id="GO:0005886">
    <property type="term" value="C:plasma membrane"/>
    <property type="evidence" value="ECO:0007669"/>
    <property type="project" value="UniProtKB-SubCell"/>
</dbReference>
<feature type="transmembrane region" description="Helical" evidence="7">
    <location>
        <begin position="308"/>
        <end position="330"/>
    </location>
</feature>
<evidence type="ECO:0000313" key="8">
    <source>
        <dbReference type="EMBL" id="SHG86439.1"/>
    </source>
</evidence>
<dbReference type="GeneID" id="98637877"/>
<evidence type="ECO:0000256" key="7">
    <source>
        <dbReference type="SAM" id="Phobius"/>
    </source>
</evidence>
<feature type="transmembrane region" description="Helical" evidence="7">
    <location>
        <begin position="121"/>
        <end position="139"/>
    </location>
</feature>
<dbReference type="Proteomes" id="UP000184000">
    <property type="component" value="Unassembled WGS sequence"/>
</dbReference>
<dbReference type="RefSeq" id="WP_083380717.1">
    <property type="nucleotide sequence ID" value="NZ_FQXA01000002.1"/>
</dbReference>
<feature type="transmembrane region" description="Helical" evidence="7">
    <location>
        <begin position="350"/>
        <end position="368"/>
    </location>
</feature>
<comment type="subcellular location">
    <subcellularLocation>
        <location evidence="1">Cell membrane</location>
        <topology evidence="1">Multi-pass membrane protein</topology>
    </subcellularLocation>
</comment>
<keyword evidence="4 7" id="KW-0812">Transmembrane</keyword>
<evidence type="ECO:0000256" key="5">
    <source>
        <dbReference type="ARBA" id="ARBA00022989"/>
    </source>
</evidence>
<dbReference type="PANTHER" id="PTHR43044:SF2">
    <property type="entry name" value="POLYSULPHIDE REDUCTASE NRFD"/>
    <property type="match status" value="1"/>
</dbReference>
<feature type="transmembrane region" description="Helical" evidence="7">
    <location>
        <begin position="268"/>
        <end position="288"/>
    </location>
</feature>
<keyword evidence="6 7" id="KW-0472">Membrane</keyword>
<feature type="transmembrane region" description="Helical" evidence="7">
    <location>
        <begin position="229"/>
        <end position="248"/>
    </location>
</feature>
<gene>
    <name evidence="8" type="ORF">SAMN02744645_1754</name>
</gene>
<name>A0A1M5NB78_9GAMM</name>
<dbReference type="PANTHER" id="PTHR43044">
    <property type="match status" value="1"/>
</dbReference>
<feature type="transmembrane region" description="Helical" evidence="7">
    <location>
        <begin position="377"/>
        <end position="397"/>
    </location>
</feature>
<dbReference type="AlphaFoldDB" id="A0A1M5NB78"/>
<evidence type="ECO:0000256" key="4">
    <source>
        <dbReference type="ARBA" id="ARBA00022692"/>
    </source>
</evidence>